<proteinExistence type="predicted"/>
<feature type="transmembrane region" description="Helical" evidence="3">
    <location>
        <begin position="62"/>
        <end position="80"/>
    </location>
</feature>
<comment type="caution">
    <text evidence="4">The sequence shown here is derived from an EMBL/GenBank/DDBJ whole genome shotgun (WGS) entry which is preliminary data.</text>
</comment>
<feature type="compositionally biased region" description="Basic and acidic residues" evidence="2">
    <location>
        <begin position="1"/>
        <end position="22"/>
    </location>
</feature>
<keyword evidence="5" id="KW-1185">Reference proteome</keyword>
<keyword evidence="3" id="KW-1133">Transmembrane helix</keyword>
<evidence type="ECO:0000256" key="1">
    <source>
        <dbReference type="SAM" id="Coils"/>
    </source>
</evidence>
<keyword evidence="3" id="KW-0472">Membrane</keyword>
<sequence>MTDRNYGSDERTELDRQSELENHFSAQGETRGLFQKRRRVARSGQAAADPLSNKRRKQQQTAAALGVVGILGALSLWAVTSNPDERKTHKKPEPAASIAIHPEYVQRETYIRKSEAKIDDLNSTVASLTSDIAALRKELESTAKSLTETMRRQKDTLATLEEVQAKHGAAIESAAEAAAASGGQMRAPGESGFDYGALDASLTGNAETRSGLLENSPGSTGRTQLTVVTLGAPKDRRTLPPAANTADERRLPRYAPSTWLAPDTPIAVNRAPGSTVDTYLPPGAFARATLLTGVYASTGGAAGDPIPEPPLSAPLDHDRARPWRGNLLLHALDIRRFCRSAPCSQRSGRIGKGVERIEKSVPLGFLECSRTRPFTPEELEKAEQFGPYRDREERLNDLAKPTTEAALRPPVKATMALSHFEGFIRQPVIAKAAAVYAISRMRQGVVMRPEHHNTIAGFALKTRLSCDVLD</sequence>
<keyword evidence="1" id="KW-0175">Coiled coil</keyword>
<name>A0ABS2DS84_9BURK</name>
<feature type="region of interest" description="Disordered" evidence="2">
    <location>
        <begin position="1"/>
        <end position="58"/>
    </location>
</feature>
<reference evidence="4 5" key="1">
    <citation type="journal article" date="2021" name="Sci. Rep.">
        <title>The distribution of antibiotic resistance genes in chicken gut microbiota commensals.</title>
        <authorList>
            <person name="Juricova H."/>
            <person name="Matiasovicova J."/>
            <person name="Kubasova T."/>
            <person name="Cejkova D."/>
            <person name="Rychlik I."/>
        </authorList>
    </citation>
    <scope>NUCLEOTIDE SEQUENCE [LARGE SCALE GENOMIC DNA]</scope>
    <source>
        <strain evidence="4 5">An829</strain>
    </source>
</reference>
<feature type="coiled-coil region" evidence="1">
    <location>
        <begin position="111"/>
        <end position="163"/>
    </location>
</feature>
<keyword evidence="3" id="KW-0812">Transmembrane</keyword>
<dbReference type="Proteomes" id="UP000715095">
    <property type="component" value="Unassembled WGS sequence"/>
</dbReference>
<evidence type="ECO:0000313" key="4">
    <source>
        <dbReference type="EMBL" id="MBM6704211.1"/>
    </source>
</evidence>
<evidence type="ECO:0000256" key="3">
    <source>
        <dbReference type="SAM" id="Phobius"/>
    </source>
</evidence>
<evidence type="ECO:0000313" key="5">
    <source>
        <dbReference type="Proteomes" id="UP000715095"/>
    </source>
</evidence>
<dbReference type="EMBL" id="JACJJC010000009">
    <property type="protein sequence ID" value="MBM6704211.1"/>
    <property type="molecule type" value="Genomic_DNA"/>
</dbReference>
<accession>A0ABS2DS84</accession>
<organism evidence="4 5">
    <name type="scientific">Sutterella massiliensis</name>
    <dbReference type="NCBI Taxonomy" id="1816689"/>
    <lineage>
        <taxon>Bacteria</taxon>
        <taxon>Pseudomonadati</taxon>
        <taxon>Pseudomonadota</taxon>
        <taxon>Betaproteobacteria</taxon>
        <taxon>Burkholderiales</taxon>
        <taxon>Sutterellaceae</taxon>
        <taxon>Sutterella</taxon>
    </lineage>
</organism>
<evidence type="ECO:0000256" key="2">
    <source>
        <dbReference type="SAM" id="MobiDB-lite"/>
    </source>
</evidence>
<gene>
    <name evidence="4" type="ORF">H6A60_06905</name>
</gene>
<dbReference type="RefSeq" id="WP_205102692.1">
    <property type="nucleotide sequence ID" value="NZ_JACJJC010000009.1"/>
</dbReference>
<protein>
    <submittedName>
        <fullName evidence="4">Uncharacterized protein</fullName>
    </submittedName>
</protein>